<feature type="transmembrane region" description="Helical" evidence="1">
    <location>
        <begin position="299"/>
        <end position="318"/>
    </location>
</feature>
<reference evidence="2 3" key="1">
    <citation type="journal article" date="2014" name="Genome Announc.">
        <title>Draft Genome Sequence of Marine Flavobacterium Jejuia pallidilutea Strain 11shimoA1 and Pigmentation Mutants.</title>
        <authorList>
            <person name="Takatani N."/>
            <person name="Nakanishi M."/>
            <person name="Meirelles P."/>
            <person name="Mino S."/>
            <person name="Suda W."/>
            <person name="Oshima K."/>
            <person name="Hattori M."/>
            <person name="Ohkuma M."/>
            <person name="Hosokawa M."/>
            <person name="Miyashita K."/>
            <person name="Thompson F.L."/>
            <person name="Niwa A."/>
            <person name="Sawabe T."/>
            <person name="Sawabe T."/>
        </authorList>
    </citation>
    <scope>NUCLEOTIDE SEQUENCE [LARGE SCALE GENOMIC DNA]</scope>
    <source>
        <strain evidence="2 3">JCM 19301</strain>
    </source>
</reference>
<proteinExistence type="predicted"/>
<dbReference type="Gene3D" id="3.30.70.1440">
    <property type="entry name" value="Multidrug efflux transporter AcrB pore domain"/>
    <property type="match status" value="1"/>
</dbReference>
<feature type="transmembrane region" description="Helical" evidence="1">
    <location>
        <begin position="237"/>
        <end position="259"/>
    </location>
</feature>
<sequence>MRLGTSLNTIKDIESVYINHQNRVFQLKELAEVIEHPQNRTGLVLSQGQEAVTMAIIKQSDAKMNDLKASLNILIEALKKDYPHINFSITRDQTKLLDYAINNLFQSLLWGMLLAFVVMFFFLKNITSPLLIGITIPTSIIVCLLFFHLLGISINIISLSGLVLGIGLMIDNSIIVIDNITQYRERGYNLSKACITGTTEVIKPLLSSALTTCAVFIPLVFLSGVSGALFYDQAMAISIGLFISFFVSITLLPVLYRLFHLKKTNTSNKINRFLTKINKVNYADVYEKGFRWVMRKQRISWGISLLLLLAAITLFTVLPKSQMPQFSRTETILKIDWNEPINVDENKRRVLDLLKPITPDLINQTALVGTQQFLLDKNADAKNSETTIYIQTKSQTELFKIIDTLKDDLVLAYPNANYNYQDVENIFSLIFSDKETPLVARLRHIESIGSQQNEQLKTIWFQIQSHLNDITLKPIAWEDHITLIADQEKLITYNVASSTLFNTLKSAFNEREILSITDNQNFVPVILGNQTKHLNAILNETTVKAKDSAVFQIKNFIRAVKAKDLKTITGGTEGEYFPIELHINDNQVEPTIKSVMDIVSHNSWFDVNFSGSFFSNKELMGELKIVLLISLILLYFILASQFESFVLPLIILLEVPIDLAGAFLFLKLFGMSINLMSMIGLVVMSGIIVNDSILKIDTIIQLQRQGYPLLKALLVAGQRRLKPILMTSLTTILALVPLLFSSGLGAELQAPLAVALIGGMLLGTIVSLYFIPLCYYYFTKRI</sequence>
<keyword evidence="1" id="KW-0472">Membrane</keyword>
<dbReference type="Pfam" id="PF00873">
    <property type="entry name" value="ACR_tran"/>
    <property type="match status" value="1"/>
</dbReference>
<dbReference type="PRINTS" id="PR00702">
    <property type="entry name" value="ACRIFLAVINRP"/>
</dbReference>
<dbReference type="InterPro" id="IPR027463">
    <property type="entry name" value="AcrB_DN_DC_subdom"/>
</dbReference>
<feature type="transmembrane region" description="Helical" evidence="1">
    <location>
        <begin position="645"/>
        <end position="666"/>
    </location>
</feature>
<evidence type="ECO:0000256" key="1">
    <source>
        <dbReference type="SAM" id="Phobius"/>
    </source>
</evidence>
<protein>
    <submittedName>
        <fullName evidence="2">RND multidrug efflux transporter</fullName>
    </submittedName>
</protein>
<evidence type="ECO:0000313" key="2">
    <source>
        <dbReference type="EMBL" id="GAL68872.1"/>
    </source>
</evidence>
<feature type="transmembrane region" description="Helical" evidence="1">
    <location>
        <begin position="209"/>
        <end position="231"/>
    </location>
</feature>
<feature type="transmembrane region" description="Helical" evidence="1">
    <location>
        <begin position="130"/>
        <end position="150"/>
    </location>
</feature>
<dbReference type="Gene3D" id="3.30.2090.10">
    <property type="entry name" value="Multidrug efflux transporter AcrB TolC docking domain, DN and DC subdomains"/>
    <property type="match status" value="2"/>
</dbReference>
<dbReference type="eggNOG" id="COG0841">
    <property type="taxonomic scope" value="Bacteria"/>
</dbReference>
<feature type="transmembrane region" description="Helical" evidence="1">
    <location>
        <begin position="619"/>
        <end position="638"/>
    </location>
</feature>
<dbReference type="STRING" id="504487.JCM19538_1083"/>
<dbReference type="Gene3D" id="1.20.1640.10">
    <property type="entry name" value="Multidrug efflux transporter AcrB transmembrane domain"/>
    <property type="match status" value="2"/>
</dbReference>
<accession>A0A090WN50</accession>
<dbReference type="EMBL" id="BBNR01000027">
    <property type="protein sequence ID" value="GAL68872.1"/>
    <property type="molecule type" value="Genomic_DNA"/>
</dbReference>
<name>A0A090WN50_9FLAO</name>
<keyword evidence="1" id="KW-1133">Transmembrane helix</keyword>
<comment type="caution">
    <text evidence="2">The sequence shown here is derived from an EMBL/GenBank/DDBJ whole genome shotgun (WGS) entry which is preliminary data.</text>
</comment>
<dbReference type="AlphaFoldDB" id="A0A090WN50"/>
<feature type="transmembrane region" description="Helical" evidence="1">
    <location>
        <begin position="724"/>
        <end position="746"/>
    </location>
</feature>
<dbReference type="PANTHER" id="PTHR32063">
    <property type="match status" value="1"/>
</dbReference>
<gene>
    <name evidence="2" type="ORF">JCM19301_2595</name>
</gene>
<feature type="transmembrane region" description="Helical" evidence="1">
    <location>
        <begin position="156"/>
        <end position="177"/>
    </location>
</feature>
<dbReference type="GO" id="GO:0005886">
    <property type="term" value="C:plasma membrane"/>
    <property type="evidence" value="ECO:0007669"/>
    <property type="project" value="TreeGrafter"/>
</dbReference>
<dbReference type="SUPFAM" id="SSF82866">
    <property type="entry name" value="Multidrug efflux transporter AcrB transmembrane domain"/>
    <property type="match status" value="2"/>
</dbReference>
<keyword evidence="1" id="KW-0812">Transmembrane</keyword>
<dbReference type="Gene3D" id="3.30.70.1320">
    <property type="entry name" value="Multidrug efflux transporter AcrB pore domain like"/>
    <property type="match status" value="1"/>
</dbReference>
<organism evidence="2 3">
    <name type="scientific">Jejuia pallidilutea</name>
    <dbReference type="NCBI Taxonomy" id="504487"/>
    <lineage>
        <taxon>Bacteria</taxon>
        <taxon>Pseudomonadati</taxon>
        <taxon>Bacteroidota</taxon>
        <taxon>Flavobacteriia</taxon>
        <taxon>Flavobacteriales</taxon>
        <taxon>Flavobacteriaceae</taxon>
        <taxon>Jejuia</taxon>
    </lineage>
</organism>
<dbReference type="InterPro" id="IPR001036">
    <property type="entry name" value="Acrflvin-R"/>
</dbReference>
<dbReference type="GO" id="GO:0042910">
    <property type="term" value="F:xenobiotic transmembrane transporter activity"/>
    <property type="evidence" value="ECO:0007669"/>
    <property type="project" value="TreeGrafter"/>
</dbReference>
<feature type="transmembrane region" description="Helical" evidence="1">
    <location>
        <begin position="672"/>
        <end position="694"/>
    </location>
</feature>
<dbReference type="PANTHER" id="PTHR32063:SF0">
    <property type="entry name" value="SWARMING MOTILITY PROTEIN SWRC"/>
    <property type="match status" value="1"/>
</dbReference>
<dbReference type="Proteomes" id="UP000029641">
    <property type="component" value="Unassembled WGS sequence"/>
</dbReference>
<feature type="transmembrane region" description="Helical" evidence="1">
    <location>
        <begin position="104"/>
        <end position="123"/>
    </location>
</feature>
<feature type="transmembrane region" description="Helical" evidence="1">
    <location>
        <begin position="752"/>
        <end position="778"/>
    </location>
</feature>
<dbReference type="Gene3D" id="3.30.70.1430">
    <property type="entry name" value="Multidrug efflux transporter AcrB pore domain"/>
    <property type="match status" value="1"/>
</dbReference>
<evidence type="ECO:0000313" key="3">
    <source>
        <dbReference type="Proteomes" id="UP000029641"/>
    </source>
</evidence>